<evidence type="ECO:0000313" key="3">
    <source>
        <dbReference type="EMBL" id="KAG0469362.1"/>
    </source>
</evidence>
<feature type="region of interest" description="Disordered" evidence="1">
    <location>
        <begin position="32"/>
        <end position="62"/>
    </location>
</feature>
<dbReference type="Proteomes" id="UP000636800">
    <property type="component" value="Unassembled WGS sequence"/>
</dbReference>
<keyword evidence="4" id="KW-1185">Reference proteome</keyword>
<organism evidence="3 5">
    <name type="scientific">Vanilla planifolia</name>
    <name type="common">Vanilla</name>
    <dbReference type="NCBI Taxonomy" id="51239"/>
    <lineage>
        <taxon>Eukaryota</taxon>
        <taxon>Viridiplantae</taxon>
        <taxon>Streptophyta</taxon>
        <taxon>Embryophyta</taxon>
        <taxon>Tracheophyta</taxon>
        <taxon>Spermatophyta</taxon>
        <taxon>Magnoliopsida</taxon>
        <taxon>Liliopsida</taxon>
        <taxon>Asparagales</taxon>
        <taxon>Orchidaceae</taxon>
        <taxon>Vanilloideae</taxon>
        <taxon>Vanilleae</taxon>
        <taxon>Vanilla</taxon>
    </lineage>
</organism>
<comment type="caution">
    <text evidence="3">The sequence shown here is derived from an EMBL/GenBank/DDBJ whole genome shotgun (WGS) entry which is preliminary data.</text>
</comment>
<evidence type="ECO:0000313" key="4">
    <source>
        <dbReference type="Proteomes" id="UP000636800"/>
    </source>
</evidence>
<evidence type="ECO:0000256" key="1">
    <source>
        <dbReference type="SAM" id="MobiDB-lite"/>
    </source>
</evidence>
<evidence type="ECO:0000313" key="2">
    <source>
        <dbReference type="EMBL" id="KAG0467698.1"/>
    </source>
</evidence>
<dbReference type="Proteomes" id="UP000639772">
    <property type="component" value="Chromosome 9"/>
</dbReference>
<evidence type="ECO:0000313" key="5">
    <source>
        <dbReference type="Proteomes" id="UP000639772"/>
    </source>
</evidence>
<proteinExistence type="predicted"/>
<protein>
    <submittedName>
        <fullName evidence="3">Uncharacterized protein</fullName>
    </submittedName>
</protein>
<dbReference type="EMBL" id="JADCNM010000009">
    <property type="protein sequence ID" value="KAG0469362.1"/>
    <property type="molecule type" value="Genomic_DNA"/>
</dbReference>
<dbReference type="AlphaFoldDB" id="A0A835QKI1"/>
<name>A0A835QKI1_VANPL</name>
<sequence length="80" mass="8589">MLNLNFFTPSLKENKIKTKVDDGLAMFGKLRRGGGRAQGAPTEALVTPVPPARPVAGSGSGGATFRSLRLQKVVWDFGRF</sequence>
<dbReference type="EMBL" id="JADCNL010000009">
    <property type="protein sequence ID" value="KAG0467698.1"/>
    <property type="molecule type" value="Genomic_DNA"/>
</dbReference>
<reference evidence="4 5" key="1">
    <citation type="journal article" date="2020" name="Nat. Food">
        <title>A phased Vanilla planifolia genome enables genetic improvement of flavour and production.</title>
        <authorList>
            <person name="Hasing T."/>
            <person name="Tang H."/>
            <person name="Brym M."/>
            <person name="Khazi F."/>
            <person name="Huang T."/>
            <person name="Chambers A.H."/>
        </authorList>
    </citation>
    <scope>NUCLEOTIDE SEQUENCE [LARGE SCALE GENOMIC DNA]</scope>
    <source>
        <tissue evidence="3">Leaf</tissue>
    </source>
</reference>
<gene>
    <name evidence="3" type="ORF">HPP92_018690</name>
    <name evidence="2" type="ORF">HPP92_019278</name>
</gene>
<accession>A0A835QKI1</accession>